<evidence type="ECO:0000256" key="8">
    <source>
        <dbReference type="RuleBase" id="RU363041"/>
    </source>
</evidence>
<evidence type="ECO:0000256" key="7">
    <source>
        <dbReference type="ARBA" id="ARBA00023136"/>
    </source>
</evidence>
<evidence type="ECO:0000256" key="3">
    <source>
        <dbReference type="ARBA" id="ARBA00022448"/>
    </source>
</evidence>
<dbReference type="PANTHER" id="PTHR30269:SF23">
    <property type="entry name" value="MEMBRANE TRANSPORTER PROTEIN YDHB-RELATED"/>
    <property type="match status" value="1"/>
</dbReference>
<dbReference type="PANTHER" id="PTHR30269">
    <property type="entry name" value="TRANSMEMBRANE PROTEIN YFCA"/>
    <property type="match status" value="1"/>
</dbReference>
<organism evidence="9 10">
    <name type="scientific">Jannaschia aquimarina</name>
    <dbReference type="NCBI Taxonomy" id="935700"/>
    <lineage>
        <taxon>Bacteria</taxon>
        <taxon>Pseudomonadati</taxon>
        <taxon>Pseudomonadota</taxon>
        <taxon>Alphaproteobacteria</taxon>
        <taxon>Rhodobacterales</taxon>
        <taxon>Roseobacteraceae</taxon>
        <taxon>Jannaschia</taxon>
    </lineage>
</organism>
<reference evidence="9 10" key="1">
    <citation type="submission" date="2015-02" db="EMBL/GenBank/DDBJ databases">
        <title>Genome Sequence of Jannaschia aquimarina DSM28248, a member of the Roseobacter clade.</title>
        <authorList>
            <person name="Voget S."/>
            <person name="Daniel R."/>
        </authorList>
    </citation>
    <scope>NUCLEOTIDE SEQUENCE [LARGE SCALE GENOMIC DNA]</scope>
    <source>
        <strain evidence="9 10">GSW-M26</strain>
    </source>
</reference>
<feature type="transmembrane region" description="Helical" evidence="8">
    <location>
        <begin position="171"/>
        <end position="192"/>
    </location>
</feature>
<keyword evidence="3" id="KW-0813">Transport</keyword>
<evidence type="ECO:0000256" key="2">
    <source>
        <dbReference type="ARBA" id="ARBA00009142"/>
    </source>
</evidence>
<accession>A0A0D1D8L8</accession>
<dbReference type="InterPro" id="IPR002781">
    <property type="entry name" value="TM_pro_TauE-like"/>
</dbReference>
<evidence type="ECO:0000256" key="5">
    <source>
        <dbReference type="ARBA" id="ARBA00022692"/>
    </source>
</evidence>
<evidence type="ECO:0000256" key="1">
    <source>
        <dbReference type="ARBA" id="ARBA00004651"/>
    </source>
</evidence>
<dbReference type="RefSeq" id="WP_043918827.1">
    <property type="nucleotide sequence ID" value="NZ_FZPF01000006.1"/>
</dbReference>
<feature type="transmembrane region" description="Helical" evidence="8">
    <location>
        <begin position="37"/>
        <end position="70"/>
    </location>
</feature>
<dbReference type="EMBL" id="JYFE01000037">
    <property type="protein sequence ID" value="KIT16258.1"/>
    <property type="molecule type" value="Genomic_DNA"/>
</dbReference>
<comment type="caution">
    <text evidence="9">The sequence shown here is derived from an EMBL/GenBank/DDBJ whole genome shotgun (WGS) entry which is preliminary data.</text>
</comment>
<keyword evidence="4 8" id="KW-1003">Cell membrane</keyword>
<feature type="transmembrane region" description="Helical" evidence="8">
    <location>
        <begin position="230"/>
        <end position="249"/>
    </location>
</feature>
<dbReference type="OrthoDB" id="7860953at2"/>
<dbReference type="Proteomes" id="UP000032232">
    <property type="component" value="Unassembled WGS sequence"/>
</dbReference>
<keyword evidence="5 8" id="KW-0812">Transmembrane</keyword>
<protein>
    <recommendedName>
        <fullName evidence="8">Probable membrane transporter protein</fullName>
    </recommendedName>
</protein>
<sequence length="251" mass="25905">MDLTVLMELGPLVVAAVILAAFLTSIIHGATGIGGGFLLAIVLAPLIGVVAVVPVLAVTLTISGVARLFFNRDAVAWKAYGWVMLTTIPAVAIGALLYGYLNATTIALILGTTILVSVPARRWAAKREITAGPRALSGAGTVYGFISGASVGAGMLLIPFLLGYGLSRREFVGSLAAIALTMNVARTAVFGGTDMLDGGWLALGLVCGLATLPGNWVGQRLLRGMKADRHALAIDVLTIFGGLNFYRIALG</sequence>
<evidence type="ECO:0000256" key="6">
    <source>
        <dbReference type="ARBA" id="ARBA00022989"/>
    </source>
</evidence>
<evidence type="ECO:0000313" key="9">
    <source>
        <dbReference type="EMBL" id="KIT16258.1"/>
    </source>
</evidence>
<comment type="subcellular location">
    <subcellularLocation>
        <location evidence="1 8">Cell membrane</location>
        <topology evidence="1 8">Multi-pass membrane protein</topology>
    </subcellularLocation>
</comment>
<dbReference type="PATRIC" id="fig|935700.4.peg.2077"/>
<proteinExistence type="inferred from homology"/>
<feature type="transmembrane region" description="Helical" evidence="8">
    <location>
        <begin position="142"/>
        <end position="164"/>
    </location>
</feature>
<gene>
    <name evidence="9" type="ORF">jaqu_20100</name>
</gene>
<keyword evidence="10" id="KW-1185">Reference proteome</keyword>
<dbReference type="GO" id="GO:0005886">
    <property type="term" value="C:plasma membrane"/>
    <property type="evidence" value="ECO:0007669"/>
    <property type="project" value="UniProtKB-SubCell"/>
</dbReference>
<dbReference type="InterPro" id="IPR052017">
    <property type="entry name" value="TSUP"/>
</dbReference>
<feature type="transmembrane region" description="Helical" evidence="8">
    <location>
        <begin position="12"/>
        <end position="31"/>
    </location>
</feature>
<feature type="transmembrane region" description="Helical" evidence="8">
    <location>
        <begin position="82"/>
        <end position="101"/>
    </location>
</feature>
<dbReference type="Pfam" id="PF01925">
    <property type="entry name" value="TauE"/>
    <property type="match status" value="1"/>
</dbReference>
<keyword evidence="6 8" id="KW-1133">Transmembrane helix</keyword>
<keyword evidence="7 8" id="KW-0472">Membrane</keyword>
<evidence type="ECO:0000313" key="10">
    <source>
        <dbReference type="Proteomes" id="UP000032232"/>
    </source>
</evidence>
<evidence type="ECO:0000256" key="4">
    <source>
        <dbReference type="ARBA" id="ARBA00022475"/>
    </source>
</evidence>
<dbReference type="AlphaFoldDB" id="A0A0D1D8L8"/>
<comment type="similarity">
    <text evidence="2 8">Belongs to the 4-toluene sulfonate uptake permease (TSUP) (TC 2.A.102) family.</text>
</comment>
<name>A0A0D1D8L8_9RHOB</name>
<feature type="transmembrane region" description="Helical" evidence="8">
    <location>
        <begin position="198"/>
        <end position="218"/>
    </location>
</feature>